<organism evidence="1 2">
    <name type="scientific">Oesophagostomum dentatum</name>
    <name type="common">Nodular worm</name>
    <dbReference type="NCBI Taxonomy" id="61180"/>
    <lineage>
        <taxon>Eukaryota</taxon>
        <taxon>Metazoa</taxon>
        <taxon>Ecdysozoa</taxon>
        <taxon>Nematoda</taxon>
        <taxon>Chromadorea</taxon>
        <taxon>Rhabditida</taxon>
        <taxon>Rhabditina</taxon>
        <taxon>Rhabditomorpha</taxon>
        <taxon>Strongyloidea</taxon>
        <taxon>Strongylidae</taxon>
        <taxon>Oesophagostomum</taxon>
    </lineage>
</organism>
<name>A0A0B1TH75_OESDE</name>
<keyword evidence="2" id="KW-1185">Reference proteome</keyword>
<accession>A0A0B1TH75</accession>
<reference evidence="1 2" key="1">
    <citation type="submission" date="2014-03" db="EMBL/GenBank/DDBJ databases">
        <title>Draft genome of the hookworm Oesophagostomum dentatum.</title>
        <authorList>
            <person name="Mitreva M."/>
        </authorList>
    </citation>
    <scope>NUCLEOTIDE SEQUENCE [LARGE SCALE GENOMIC DNA]</scope>
    <source>
        <strain evidence="1 2">OD-Hann</strain>
    </source>
</reference>
<proteinExistence type="predicted"/>
<gene>
    <name evidence="1" type="ORF">OESDEN_03119</name>
</gene>
<evidence type="ECO:0000313" key="2">
    <source>
        <dbReference type="Proteomes" id="UP000053660"/>
    </source>
</evidence>
<dbReference type="OrthoDB" id="193905at2759"/>
<dbReference type="AlphaFoldDB" id="A0A0B1TH75"/>
<evidence type="ECO:0000313" key="1">
    <source>
        <dbReference type="EMBL" id="KHJ96918.1"/>
    </source>
</evidence>
<sequence>MEFLQKICSMQDYLEKELDAFDDYTPYRNIWSVANFFACLSPDFLYNCTELTPSHVESVHRLVSYCMLYRDKLIKCKVACKPDEDCSSCPGVPMNCSSTMMFDLFYRILPRDLSSEPMHLNTFLPVFTLTGYATQNIFVSLDLYNDLEKAIVSFMKQENIAMKEEEWIDFGNEFDRSAIDRRLLSLGTFTAIQFHGTSH</sequence>
<protein>
    <submittedName>
        <fullName evidence="1">Uncharacterized protein</fullName>
    </submittedName>
</protein>
<dbReference type="EMBL" id="KN549560">
    <property type="protein sequence ID" value="KHJ96918.1"/>
    <property type="molecule type" value="Genomic_DNA"/>
</dbReference>
<dbReference type="Proteomes" id="UP000053660">
    <property type="component" value="Unassembled WGS sequence"/>
</dbReference>